<dbReference type="AlphaFoldDB" id="A0A1D2YV24"/>
<evidence type="ECO:0000313" key="8">
    <source>
        <dbReference type="EMBL" id="OEF99511.1"/>
    </source>
</evidence>
<comment type="caution">
    <text evidence="8">The sequence shown here is derived from an EMBL/GenBank/DDBJ whole genome shotgun (WGS) entry which is preliminary data.</text>
</comment>
<organism evidence="8 9">
    <name type="scientific">Vulcanibacillus modesticaldus</name>
    <dbReference type="NCBI Taxonomy" id="337097"/>
    <lineage>
        <taxon>Bacteria</taxon>
        <taxon>Bacillati</taxon>
        <taxon>Bacillota</taxon>
        <taxon>Bacilli</taxon>
        <taxon>Bacillales</taxon>
        <taxon>Bacillaceae</taxon>
        <taxon>Vulcanibacillus</taxon>
    </lineage>
</organism>
<keyword evidence="3 6" id="KW-0812">Transmembrane</keyword>
<feature type="transmembrane region" description="Helical" evidence="6">
    <location>
        <begin position="131"/>
        <end position="151"/>
    </location>
</feature>
<keyword evidence="9" id="KW-1185">Reference proteome</keyword>
<evidence type="ECO:0000313" key="9">
    <source>
        <dbReference type="Proteomes" id="UP000243739"/>
    </source>
</evidence>
<evidence type="ECO:0000256" key="1">
    <source>
        <dbReference type="ARBA" id="ARBA00004651"/>
    </source>
</evidence>
<dbReference type="PANTHER" id="PTHR35007">
    <property type="entry name" value="INTEGRAL MEMBRANE PROTEIN-RELATED"/>
    <property type="match status" value="1"/>
</dbReference>
<dbReference type="Pfam" id="PF00482">
    <property type="entry name" value="T2SSF"/>
    <property type="match status" value="1"/>
</dbReference>
<feature type="transmembrane region" description="Helical" evidence="6">
    <location>
        <begin position="6"/>
        <end position="28"/>
    </location>
</feature>
<feature type="domain" description="Type II secretion system protein GspF" evidence="7">
    <location>
        <begin position="170"/>
        <end position="295"/>
    </location>
</feature>
<dbReference type="GO" id="GO:0005886">
    <property type="term" value="C:plasma membrane"/>
    <property type="evidence" value="ECO:0007669"/>
    <property type="project" value="UniProtKB-SubCell"/>
</dbReference>
<name>A0A1D2YV24_9BACI</name>
<keyword evidence="4 6" id="KW-1133">Transmembrane helix</keyword>
<gene>
    <name evidence="8" type="ORF">BHF71_08820</name>
</gene>
<evidence type="ECO:0000259" key="7">
    <source>
        <dbReference type="Pfam" id="PF00482"/>
    </source>
</evidence>
<reference evidence="8 9" key="1">
    <citation type="submission" date="2016-09" db="EMBL/GenBank/DDBJ databases">
        <title>Draft genome sequence for the type strain of Vulcanibacillus modesticaldus BR, a strictly anaerobic, moderately thermophilic, and nitrate-reducing bacterium from deep sea-hydrothermal vents of the Mid-Atlantic Ridge.</title>
        <authorList>
            <person name="Abin C.A."/>
            <person name="Hollibaugh J.T."/>
        </authorList>
    </citation>
    <scope>NUCLEOTIDE SEQUENCE [LARGE SCALE GENOMIC DNA]</scope>
    <source>
        <strain evidence="8 9">BR</strain>
    </source>
</reference>
<dbReference type="OrthoDB" id="9810662at2"/>
<keyword evidence="2" id="KW-1003">Cell membrane</keyword>
<sequence>MMNLLGIVTSVVALAVIIIIYNSLLILFSYRLRIVKNIYEIAEDYKKLEDDDPYSLPFKKRIIIPLLKRIERFVINWTPSSFKEREKELLKLAGYPHNLNLQEWIVIRMSIWLIIGLLLTSFGVHFERWSYKIFIIGLGSIFGYLLPIFYLQKQIAVRRAEIERDLPYVLDILTVSVEAGLGFDSALIKVVEKTDGTLANEFNKTLQEIKMGKTRREALKDLGERTGVEDMVQFVGSIIQAEQLGVRLGSVLRVQSEDMRQKKKQRAEEKAMKAPIKILFPLVLFIFPAIFIIILGPAIINILDTMLK</sequence>
<evidence type="ECO:0000256" key="2">
    <source>
        <dbReference type="ARBA" id="ARBA00022475"/>
    </source>
</evidence>
<dbReference type="STRING" id="337097.BHF71_08820"/>
<dbReference type="InterPro" id="IPR018076">
    <property type="entry name" value="T2SS_GspF_dom"/>
</dbReference>
<keyword evidence="5 6" id="KW-0472">Membrane</keyword>
<comment type="subcellular location">
    <subcellularLocation>
        <location evidence="1">Cell membrane</location>
        <topology evidence="1">Multi-pass membrane protein</topology>
    </subcellularLocation>
</comment>
<dbReference type="PANTHER" id="PTHR35007:SF2">
    <property type="entry name" value="PILUS ASSEMBLE PROTEIN"/>
    <property type="match status" value="1"/>
</dbReference>
<evidence type="ECO:0000256" key="4">
    <source>
        <dbReference type="ARBA" id="ARBA00022989"/>
    </source>
</evidence>
<dbReference type="EMBL" id="MIJF01000021">
    <property type="protein sequence ID" value="OEF99511.1"/>
    <property type="molecule type" value="Genomic_DNA"/>
</dbReference>
<evidence type="ECO:0000256" key="5">
    <source>
        <dbReference type="ARBA" id="ARBA00023136"/>
    </source>
</evidence>
<accession>A0A1D2YV24</accession>
<proteinExistence type="predicted"/>
<dbReference type="Proteomes" id="UP000243739">
    <property type="component" value="Unassembled WGS sequence"/>
</dbReference>
<feature type="transmembrane region" description="Helical" evidence="6">
    <location>
        <begin position="105"/>
        <end position="125"/>
    </location>
</feature>
<evidence type="ECO:0000256" key="3">
    <source>
        <dbReference type="ARBA" id="ARBA00022692"/>
    </source>
</evidence>
<evidence type="ECO:0000256" key="6">
    <source>
        <dbReference type="SAM" id="Phobius"/>
    </source>
</evidence>
<protein>
    <recommendedName>
        <fullName evidence="7">Type II secretion system protein GspF domain-containing protein</fullName>
    </recommendedName>
</protein>
<feature type="transmembrane region" description="Helical" evidence="6">
    <location>
        <begin position="278"/>
        <end position="303"/>
    </location>
</feature>